<sequence length="322" mass="36657">MHKAGDVRLDSGTILDTDQFLYDFQSQEQDRMPLGPDTAKYKNKLNQPTTDMMHVAVLLLLSTSCLLHLYIRWSMNGMDLYAGEARKSGSRGAQFYRLHLGNEINNSIAFTLNANRLKSFFDVNIQEQLLLITEISIQLRVIKIPHEYNCPLLGSISHVVKLQIGLLNLLSSVVVFSAAKIHNLNILMIKIYASCYLILSCLAATFYFTIPKHYYTMNCLPRIIVPSLVYPMLITHSVAGVFLILYWTRPPYRNLDEWIGICGNTAFSLALWSTLVKMRKPNTFVSRGVIRLTMLTLVKVSMVIWDIAKDDVSFVRNPIDCQ</sequence>
<dbReference type="EMBL" id="SUNJ01009281">
    <property type="protein sequence ID" value="TPP60542.1"/>
    <property type="molecule type" value="Genomic_DNA"/>
</dbReference>
<feature type="transmembrane region" description="Helical" evidence="1">
    <location>
        <begin position="191"/>
        <end position="211"/>
    </location>
</feature>
<organism evidence="2 3">
    <name type="scientific">Fasciola gigantica</name>
    <name type="common">Giant liver fluke</name>
    <dbReference type="NCBI Taxonomy" id="46835"/>
    <lineage>
        <taxon>Eukaryota</taxon>
        <taxon>Metazoa</taxon>
        <taxon>Spiralia</taxon>
        <taxon>Lophotrochozoa</taxon>
        <taxon>Platyhelminthes</taxon>
        <taxon>Trematoda</taxon>
        <taxon>Digenea</taxon>
        <taxon>Plagiorchiida</taxon>
        <taxon>Echinostomata</taxon>
        <taxon>Echinostomatoidea</taxon>
        <taxon>Fasciolidae</taxon>
        <taxon>Fasciola</taxon>
    </lineage>
</organism>
<keyword evidence="1" id="KW-1133">Transmembrane helix</keyword>
<dbReference type="AlphaFoldDB" id="A0A504YFM1"/>
<keyword evidence="3" id="KW-1185">Reference proteome</keyword>
<dbReference type="OrthoDB" id="6266038at2759"/>
<comment type="caution">
    <text evidence="2">The sequence shown here is derived from an EMBL/GenBank/DDBJ whole genome shotgun (WGS) entry which is preliminary data.</text>
</comment>
<name>A0A504YFM1_FASGI</name>
<evidence type="ECO:0000313" key="2">
    <source>
        <dbReference type="EMBL" id="TPP60542.1"/>
    </source>
</evidence>
<gene>
    <name evidence="2" type="ORF">FGIG_05762</name>
</gene>
<feature type="transmembrane region" description="Helical" evidence="1">
    <location>
        <begin position="223"/>
        <end position="246"/>
    </location>
</feature>
<dbReference type="Proteomes" id="UP000316759">
    <property type="component" value="Unassembled WGS sequence"/>
</dbReference>
<reference evidence="2 3" key="1">
    <citation type="submission" date="2019-04" db="EMBL/GenBank/DDBJ databases">
        <title>Annotation for the trematode Fasciola gigantica.</title>
        <authorList>
            <person name="Choi Y.-J."/>
        </authorList>
    </citation>
    <scope>NUCLEOTIDE SEQUENCE [LARGE SCALE GENOMIC DNA]</scope>
    <source>
        <strain evidence="2">Uganda_cow_1</strain>
    </source>
</reference>
<evidence type="ECO:0000256" key="1">
    <source>
        <dbReference type="SAM" id="Phobius"/>
    </source>
</evidence>
<feature type="transmembrane region" description="Helical" evidence="1">
    <location>
        <begin position="52"/>
        <end position="71"/>
    </location>
</feature>
<evidence type="ECO:0000313" key="3">
    <source>
        <dbReference type="Proteomes" id="UP000316759"/>
    </source>
</evidence>
<keyword evidence="1" id="KW-0472">Membrane</keyword>
<keyword evidence="1" id="KW-0812">Transmembrane</keyword>
<feature type="transmembrane region" description="Helical" evidence="1">
    <location>
        <begin position="288"/>
        <end position="308"/>
    </location>
</feature>
<accession>A0A504YFM1</accession>
<protein>
    <submittedName>
        <fullName evidence="2">Uncharacterized protein</fullName>
    </submittedName>
</protein>
<proteinExistence type="predicted"/>